<dbReference type="RefSeq" id="XP_068364397.1">
    <property type="nucleotide sequence ID" value="XM_068500745.1"/>
</dbReference>
<feature type="domain" description="L-type lectin-like" evidence="7">
    <location>
        <begin position="13"/>
        <end position="222"/>
    </location>
</feature>
<evidence type="ECO:0000256" key="5">
    <source>
        <dbReference type="ARBA" id="ARBA00023136"/>
    </source>
</evidence>
<dbReference type="Pfam" id="PF03388">
    <property type="entry name" value="Lectin_leg-like"/>
    <property type="match status" value="1"/>
</dbReference>
<comment type="caution">
    <text evidence="8">The sequence shown here is derived from an EMBL/GenBank/DDBJ whole genome shotgun (WGS) entry which is preliminary data.</text>
</comment>
<dbReference type="Proteomes" id="UP000179807">
    <property type="component" value="Unassembled WGS sequence"/>
</dbReference>
<dbReference type="InterPro" id="IPR051136">
    <property type="entry name" value="Intracellular_Lectin-GPT"/>
</dbReference>
<comment type="subcellular location">
    <subcellularLocation>
        <location evidence="1">Membrane</location>
        <topology evidence="1">Single-pass type I membrane protein</topology>
    </subcellularLocation>
</comment>
<keyword evidence="3" id="KW-0732">Signal</keyword>
<keyword evidence="4 6" id="KW-1133">Transmembrane helix</keyword>
<dbReference type="GO" id="GO:0005793">
    <property type="term" value="C:endoplasmic reticulum-Golgi intermediate compartment"/>
    <property type="evidence" value="ECO:0007669"/>
    <property type="project" value="TreeGrafter"/>
</dbReference>
<dbReference type="InterPro" id="IPR013320">
    <property type="entry name" value="ConA-like_dom_sf"/>
</dbReference>
<evidence type="ECO:0000259" key="7">
    <source>
        <dbReference type="PROSITE" id="PS51328"/>
    </source>
</evidence>
<name>A0A1J4KPA7_9EUKA</name>
<dbReference type="CDD" id="cd07308">
    <property type="entry name" value="lectin_leg-like"/>
    <property type="match status" value="1"/>
</dbReference>
<evidence type="ECO:0000256" key="1">
    <source>
        <dbReference type="ARBA" id="ARBA00004479"/>
    </source>
</evidence>
<keyword evidence="2 6" id="KW-0812">Transmembrane</keyword>
<organism evidence="8 9">
    <name type="scientific">Tritrichomonas foetus</name>
    <dbReference type="NCBI Taxonomy" id="1144522"/>
    <lineage>
        <taxon>Eukaryota</taxon>
        <taxon>Metamonada</taxon>
        <taxon>Parabasalia</taxon>
        <taxon>Tritrichomonadida</taxon>
        <taxon>Tritrichomonadidae</taxon>
        <taxon>Tritrichomonas</taxon>
    </lineage>
</organism>
<evidence type="ECO:0000313" key="9">
    <source>
        <dbReference type="Proteomes" id="UP000179807"/>
    </source>
</evidence>
<dbReference type="GO" id="GO:0005789">
    <property type="term" value="C:endoplasmic reticulum membrane"/>
    <property type="evidence" value="ECO:0007669"/>
    <property type="project" value="TreeGrafter"/>
</dbReference>
<reference evidence="8" key="1">
    <citation type="submission" date="2016-10" db="EMBL/GenBank/DDBJ databases">
        <authorList>
            <person name="Benchimol M."/>
            <person name="Almeida L.G."/>
            <person name="Vasconcelos A.T."/>
            <person name="Perreira-Neves A."/>
            <person name="Rosa I.A."/>
            <person name="Tasca T."/>
            <person name="Bogo M.R."/>
            <person name="de Souza W."/>
        </authorList>
    </citation>
    <scope>NUCLEOTIDE SEQUENCE [LARGE SCALE GENOMIC DNA]</scope>
    <source>
        <strain evidence="8">K</strain>
    </source>
</reference>
<dbReference type="PANTHER" id="PTHR12223:SF28">
    <property type="entry name" value="LECTIN, MANNOSE BINDING 1 LIKE"/>
    <property type="match status" value="1"/>
</dbReference>
<dbReference type="GO" id="GO:0000139">
    <property type="term" value="C:Golgi membrane"/>
    <property type="evidence" value="ECO:0007669"/>
    <property type="project" value="TreeGrafter"/>
</dbReference>
<dbReference type="EMBL" id="MLAK01000592">
    <property type="protein sequence ID" value="OHT11261.1"/>
    <property type="molecule type" value="Genomic_DNA"/>
</dbReference>
<dbReference type="InterPro" id="IPR005052">
    <property type="entry name" value="Lectin_leg"/>
</dbReference>
<dbReference type="GeneID" id="94835449"/>
<evidence type="ECO:0000313" key="8">
    <source>
        <dbReference type="EMBL" id="OHT11261.1"/>
    </source>
</evidence>
<dbReference type="SUPFAM" id="SSF49899">
    <property type="entry name" value="Concanavalin A-like lectins/glucanases"/>
    <property type="match status" value="1"/>
</dbReference>
<dbReference type="PROSITE" id="PS51328">
    <property type="entry name" value="L_LECTIN_LIKE"/>
    <property type="match status" value="1"/>
</dbReference>
<dbReference type="OrthoDB" id="10265193at2759"/>
<protein>
    <submittedName>
        <fullName evidence="8">Legume-like lectin family protein</fullName>
    </submittedName>
</protein>
<evidence type="ECO:0000256" key="4">
    <source>
        <dbReference type="ARBA" id="ARBA00022989"/>
    </source>
</evidence>
<feature type="transmembrane region" description="Helical" evidence="6">
    <location>
        <begin position="406"/>
        <end position="424"/>
    </location>
</feature>
<dbReference type="AlphaFoldDB" id="A0A1J4KPA7"/>
<dbReference type="Gene3D" id="2.60.120.200">
    <property type="match status" value="1"/>
</dbReference>
<evidence type="ECO:0000256" key="2">
    <source>
        <dbReference type="ARBA" id="ARBA00022692"/>
    </source>
</evidence>
<keyword evidence="9" id="KW-1185">Reference proteome</keyword>
<evidence type="ECO:0000256" key="3">
    <source>
        <dbReference type="ARBA" id="ARBA00022729"/>
    </source>
</evidence>
<proteinExistence type="predicted"/>
<sequence length="436" mass="50329">MISFLSFFITSSFALETRYSLVPPFEFTNISEIGNWTLRGSAANLKKYLRLTSTIDGDFGSVCQRVPTLFKDWQFETEVKANNNRHRGGEGFWFYFTDEVCPDMLLQFTGFAIWINTTKTSPDGLSPIYFVHNENQVIDFDKYTPLAYIKIRNSTNPVRIRITKKGETIRLEKSENIGEYSEAFHLTQKGLLKYGYFTLASITGSTSGFDNNDLYAIRTFALGPYDQKEFDYDISTKNRKIIEDAVDIRRSMKEERRSKMVNMNKYNEDATKHQNKLTGKEKYDLKDAFNLIREAELRGMKTVTIDELKSFINSYIETTIAKAMKKIDMAFEKFDETKLDMNELWGYLRSQLLDLGMETKQSLKKLEAECLTAAKTMKLENLNQETLQKSVDQATGTASDSTVSKVLMYIMAVEVVAYVIFFVYKRQKTHGFIKVD</sequence>
<dbReference type="VEuPathDB" id="TrichDB:TRFO_19356"/>
<gene>
    <name evidence="8" type="ORF">TRFO_19356</name>
</gene>
<dbReference type="PANTHER" id="PTHR12223">
    <property type="entry name" value="VESICULAR MANNOSE-BINDING LECTIN"/>
    <property type="match status" value="1"/>
</dbReference>
<keyword evidence="5 6" id="KW-0472">Membrane</keyword>
<evidence type="ECO:0000256" key="6">
    <source>
        <dbReference type="SAM" id="Phobius"/>
    </source>
</evidence>
<dbReference type="GO" id="GO:0006888">
    <property type="term" value="P:endoplasmic reticulum to Golgi vesicle-mediated transport"/>
    <property type="evidence" value="ECO:0007669"/>
    <property type="project" value="TreeGrafter"/>
</dbReference>
<dbReference type="GO" id="GO:0005537">
    <property type="term" value="F:D-mannose binding"/>
    <property type="evidence" value="ECO:0007669"/>
    <property type="project" value="TreeGrafter"/>
</dbReference>
<accession>A0A1J4KPA7</accession>
<dbReference type="GO" id="GO:0030134">
    <property type="term" value="C:COPII-coated ER to Golgi transport vesicle"/>
    <property type="evidence" value="ECO:0007669"/>
    <property type="project" value="TreeGrafter"/>
</dbReference>